<evidence type="ECO:0000313" key="11">
    <source>
        <dbReference type="EMBL" id="GAO15159.1"/>
    </source>
</evidence>
<dbReference type="AlphaFoldDB" id="A0A1B5KVX7"/>
<dbReference type="PANTHER" id="PTHR14218">
    <property type="entry name" value="PROTEASE S8 TRIPEPTIDYL PEPTIDASE I CLN2"/>
    <property type="match status" value="1"/>
</dbReference>
<dbReference type="GO" id="GO:0008240">
    <property type="term" value="F:tripeptidyl-peptidase activity"/>
    <property type="evidence" value="ECO:0007669"/>
    <property type="project" value="TreeGrafter"/>
</dbReference>
<evidence type="ECO:0000256" key="4">
    <source>
        <dbReference type="ARBA" id="ARBA00022801"/>
    </source>
</evidence>
<protein>
    <recommendedName>
        <fullName evidence="10">Peptidase S53 domain-containing protein</fullName>
    </recommendedName>
</protein>
<dbReference type="PANTHER" id="PTHR14218:SF19">
    <property type="entry name" value="SERINE PROTEASE AORO, PUTATIVE (AFU_ORTHOLOGUE AFUA_6G10250)-RELATED"/>
    <property type="match status" value="1"/>
</dbReference>
<evidence type="ECO:0000256" key="1">
    <source>
        <dbReference type="ARBA" id="ARBA00004239"/>
    </source>
</evidence>
<reference evidence="12" key="1">
    <citation type="journal article" date="2016" name="Genome Announc.">
        <title>Genome sequence of Ustilaginoidea virens IPU010, a rice pathogenic fungus causing false smut.</title>
        <authorList>
            <person name="Kumagai T."/>
            <person name="Ishii T."/>
            <person name="Terai G."/>
            <person name="Umemura M."/>
            <person name="Machida M."/>
            <person name="Asai K."/>
        </authorList>
    </citation>
    <scope>NUCLEOTIDE SEQUENCE [LARGE SCALE GENOMIC DNA]</scope>
    <source>
        <strain evidence="12">IPU010</strain>
    </source>
</reference>
<feature type="active site" description="Charge relay system" evidence="8">
    <location>
        <position position="295"/>
    </location>
</feature>
<dbReference type="InterPro" id="IPR023828">
    <property type="entry name" value="Peptidase_S8_Ser-AS"/>
</dbReference>
<dbReference type="GO" id="GO:0046872">
    <property type="term" value="F:metal ion binding"/>
    <property type="evidence" value="ECO:0007669"/>
    <property type="project" value="UniProtKB-UniRule"/>
</dbReference>
<keyword evidence="5 8" id="KW-0720">Serine protease</keyword>
<dbReference type="InterPro" id="IPR015366">
    <property type="entry name" value="S53_propep"/>
</dbReference>
<gene>
    <name evidence="11" type="ORF">UVI_02029430</name>
</gene>
<keyword evidence="7" id="KW-0865">Zymogen</keyword>
<evidence type="ECO:0000256" key="8">
    <source>
        <dbReference type="PROSITE-ProRule" id="PRU01032"/>
    </source>
</evidence>
<feature type="domain" description="Peptidase S53" evidence="10">
    <location>
        <begin position="219"/>
        <end position="643"/>
    </location>
</feature>
<keyword evidence="9" id="KW-0732">Signal</keyword>
<evidence type="ECO:0000313" key="12">
    <source>
        <dbReference type="Proteomes" id="UP000054053"/>
    </source>
</evidence>
<feature type="chain" id="PRO_5008577578" description="Peptidase S53 domain-containing protein" evidence="9">
    <location>
        <begin position="21"/>
        <end position="643"/>
    </location>
</feature>
<feature type="active site" description="Charge relay system" evidence="8">
    <location>
        <position position="299"/>
    </location>
</feature>
<dbReference type="InterPro" id="IPR036852">
    <property type="entry name" value="Peptidase_S8/S53_dom_sf"/>
</dbReference>
<dbReference type="GO" id="GO:0005576">
    <property type="term" value="C:extracellular region"/>
    <property type="evidence" value="ECO:0007669"/>
    <property type="project" value="UniProtKB-SubCell"/>
</dbReference>
<feature type="binding site" evidence="8">
    <location>
        <position position="592"/>
    </location>
    <ligand>
        <name>Ca(2+)</name>
        <dbReference type="ChEBI" id="CHEBI:29108"/>
    </ligand>
</feature>
<keyword evidence="4 8" id="KW-0378">Hydrolase</keyword>
<evidence type="ECO:0000256" key="6">
    <source>
        <dbReference type="ARBA" id="ARBA00022837"/>
    </source>
</evidence>
<evidence type="ECO:0000256" key="3">
    <source>
        <dbReference type="ARBA" id="ARBA00022723"/>
    </source>
</evidence>
<dbReference type="CDD" id="cd04056">
    <property type="entry name" value="Peptidases_S53"/>
    <property type="match status" value="1"/>
</dbReference>
<dbReference type="InterPro" id="IPR050819">
    <property type="entry name" value="Tripeptidyl-peptidase_I"/>
</dbReference>
<dbReference type="SMART" id="SM00944">
    <property type="entry name" value="Pro-kuma_activ"/>
    <property type="match status" value="1"/>
</dbReference>
<feature type="binding site" evidence="8">
    <location>
        <position position="591"/>
    </location>
    <ligand>
        <name>Ca(2+)</name>
        <dbReference type="ChEBI" id="CHEBI:29108"/>
    </ligand>
</feature>
<dbReference type="Proteomes" id="UP000054053">
    <property type="component" value="Unassembled WGS sequence"/>
</dbReference>
<keyword evidence="2 8" id="KW-0645">Protease</keyword>
<feature type="active site" description="Charge relay system" evidence="8">
    <location>
        <position position="546"/>
    </location>
</feature>
<organism evidence="11 12">
    <name type="scientific">Ustilaginoidea virens</name>
    <name type="common">Rice false smut fungus</name>
    <name type="synonym">Villosiclava virens</name>
    <dbReference type="NCBI Taxonomy" id="1159556"/>
    <lineage>
        <taxon>Eukaryota</taxon>
        <taxon>Fungi</taxon>
        <taxon>Dikarya</taxon>
        <taxon>Ascomycota</taxon>
        <taxon>Pezizomycotina</taxon>
        <taxon>Sordariomycetes</taxon>
        <taxon>Hypocreomycetidae</taxon>
        <taxon>Hypocreales</taxon>
        <taxon>Clavicipitaceae</taxon>
        <taxon>Ustilaginoidea</taxon>
    </lineage>
</organism>
<dbReference type="PROSITE" id="PS00138">
    <property type="entry name" value="SUBTILASE_SER"/>
    <property type="match status" value="1"/>
</dbReference>
<accession>A0A1B5KVX7</accession>
<evidence type="ECO:0000256" key="7">
    <source>
        <dbReference type="ARBA" id="ARBA00023145"/>
    </source>
</evidence>
<dbReference type="InterPro" id="IPR030400">
    <property type="entry name" value="Sedolisin_dom"/>
</dbReference>
<feature type="binding site" evidence="8">
    <location>
        <position position="623"/>
    </location>
    <ligand>
        <name>Ca(2+)</name>
        <dbReference type="ChEBI" id="CHEBI:29108"/>
    </ligand>
</feature>
<keyword evidence="3 8" id="KW-0479">Metal-binding</keyword>
<evidence type="ECO:0000259" key="10">
    <source>
        <dbReference type="PROSITE" id="PS51695"/>
    </source>
</evidence>
<dbReference type="GO" id="GO:0006508">
    <property type="term" value="P:proteolysis"/>
    <property type="evidence" value="ECO:0007669"/>
    <property type="project" value="UniProtKB-KW"/>
</dbReference>
<comment type="caution">
    <text evidence="11">The sequence shown here is derived from an EMBL/GenBank/DDBJ whole genome shotgun (WGS) entry which is preliminary data.</text>
</comment>
<dbReference type="CDD" id="cd11377">
    <property type="entry name" value="Pro-peptidase_S53"/>
    <property type="match status" value="1"/>
</dbReference>
<comment type="cofactor">
    <cofactor evidence="8">
        <name>Ca(2+)</name>
        <dbReference type="ChEBI" id="CHEBI:29108"/>
    </cofactor>
    <text evidence="8">Binds 1 Ca(2+) ion per subunit.</text>
</comment>
<dbReference type="Pfam" id="PF09286">
    <property type="entry name" value="Pro-kuma_activ"/>
    <property type="match status" value="1"/>
</dbReference>
<keyword evidence="6 8" id="KW-0106">Calcium</keyword>
<comment type="subcellular location">
    <subcellularLocation>
        <location evidence="1">Secreted</location>
        <location evidence="1">Extracellular space</location>
    </subcellularLocation>
</comment>
<dbReference type="Gene3D" id="3.40.50.200">
    <property type="entry name" value="Peptidase S8/S53 domain"/>
    <property type="match status" value="1"/>
</dbReference>
<evidence type="ECO:0000256" key="9">
    <source>
        <dbReference type="SAM" id="SignalP"/>
    </source>
</evidence>
<name>A0A1B5KVX7_USTVR</name>
<evidence type="ECO:0000256" key="5">
    <source>
        <dbReference type="ARBA" id="ARBA00022825"/>
    </source>
</evidence>
<evidence type="ECO:0000256" key="2">
    <source>
        <dbReference type="ARBA" id="ARBA00022670"/>
    </source>
</evidence>
<dbReference type="SUPFAM" id="SSF54897">
    <property type="entry name" value="Protease propeptides/inhibitors"/>
    <property type="match status" value="1"/>
</dbReference>
<sequence length="643" mass="69002">MKKFVLLALAASGLALPSSSHVVHEKRGLHTAPAWEKREPVDGATVVPVRIALKQTNLDKGMDLILDVSQPGSPKYGKHYKADEVAALFAPAQKTIDAVKGWLVKAGVPANKIYLSKSKAWLSFATTVDKLQQLVKADYHVYENLRSRDEHVGTEQYKLPADVAPFVDFILPGTTFIKHPKRAKKASVAAVKEPLRPLSQDQIRKLQSGINGTANCAQYVTPQCIKAMYNIPDGTLSNNTNPMGIFESLEDIYSQEDLDAFYRLFAPNIPKGTGPQLDLINGAVAPTSQDQAGGESDLDFQMAIPIIYPQTTTLFQVRSDNDIFLALLGAIDDDFCQNNPDLDPNEMCGTFAPTSVISVSYGWSHSALIHRHHHHHHLLLLLATAVLTTGQRQCNEFMKLGLQGISVVFASGDDGVANPSGYCLGPHHDIFVPDDASGCPYVTSVGSTMLPPGAKVGDPEVATTRFSSGGGFSNVFDKPSWQSNAVGNYLLRHNPNYLAYITTGGVIPENKGVYNRNGRAYPDISAAGDNGVVVLGGKVGLIGGTSMSAPIVAAIFNRINEERLNVGKGPIGFANPALYAASDQKLNLFNDVTVGDQSLGGAFGSRYPSACGNSGFSAVKGWDPVTGLGTPKYQAMLSYFLAL</sequence>
<dbReference type="EMBL" id="BBTG02000012">
    <property type="protein sequence ID" value="GAO15159.1"/>
    <property type="molecule type" value="Genomic_DNA"/>
</dbReference>
<dbReference type="GO" id="GO:0004252">
    <property type="term" value="F:serine-type endopeptidase activity"/>
    <property type="evidence" value="ECO:0007669"/>
    <property type="project" value="UniProtKB-UniRule"/>
</dbReference>
<proteinExistence type="predicted"/>
<feature type="binding site" evidence="8">
    <location>
        <position position="621"/>
    </location>
    <ligand>
        <name>Ca(2+)</name>
        <dbReference type="ChEBI" id="CHEBI:29108"/>
    </ligand>
</feature>
<dbReference type="PROSITE" id="PS51695">
    <property type="entry name" value="SEDOLISIN"/>
    <property type="match status" value="1"/>
</dbReference>
<dbReference type="SUPFAM" id="SSF52743">
    <property type="entry name" value="Subtilisin-like"/>
    <property type="match status" value="1"/>
</dbReference>
<feature type="signal peptide" evidence="9">
    <location>
        <begin position="1"/>
        <end position="20"/>
    </location>
</feature>